<proteinExistence type="predicted"/>
<dbReference type="Proteomes" id="UP001174136">
    <property type="component" value="Unassembled WGS sequence"/>
</dbReference>
<dbReference type="AlphaFoldDB" id="A0AA47MSA9"/>
<keyword evidence="1" id="KW-0175">Coiled coil</keyword>
<dbReference type="PANTHER" id="PTHR33104:SF2">
    <property type="entry name" value="CXC3 LIKE CYSTEINE CLUSTER DOMAIN-CONTAINING PROTEIN"/>
    <property type="match status" value="1"/>
</dbReference>
<dbReference type="Pfam" id="PF18804">
    <property type="entry name" value="CxC3"/>
    <property type="match status" value="1"/>
</dbReference>
<keyword evidence="5" id="KW-1185">Reference proteome</keyword>
<reference evidence="4" key="1">
    <citation type="journal article" date="2023" name="Front. Mar. Sci.">
        <title>A new Merluccius polli reference genome to investigate the effects of global change in West African waters.</title>
        <authorList>
            <person name="Mateo J.L."/>
            <person name="Blanco-Fernandez C."/>
            <person name="Garcia-Vazquez E."/>
            <person name="Machado-Schiaffino G."/>
        </authorList>
    </citation>
    <scope>NUCLEOTIDE SEQUENCE</scope>
    <source>
        <strain evidence="4">C29</strain>
        <tissue evidence="4">Fin</tissue>
    </source>
</reference>
<evidence type="ECO:0000256" key="1">
    <source>
        <dbReference type="SAM" id="Coils"/>
    </source>
</evidence>
<sequence>MTNEMKRMKIRCTKSGRVSAKSLNVVALPPKKRKRKRAEGFKVTWRKRDRNGNIIPQHVRKNRSVKPSSSRELPRVEELHADDIPQEVPNLDQRLQILRDLLSSVNVPAPTEVDETPTMSAWTQRQLAAQKKFRAAMPELLNCKLAAETVVEHCCQQCKAADAVVRCLDCVPSGTQFLCPACDTKVHKKHVFHDREAMIYGFFKPIPPTSSVMIDQSGQHQLAEQVCVLPIPAPLQVCSCGTDQDFTIVPGKQTVLVTINDTGQIVNIVLFSGPYNLCLPVVCCPVCEYKWTPGINDLLGCKYWPATTSCQLLFKFDVFTSFEEMKLASPALSQQAFLRMLEHRSLSTGRMGSICRDNFHRAFREFAFCNFKKDDLCQVEPFKCPACTPDMLAISADGNRKHYRFKKSKGTGEPSLFDGLFIAQDAKVSAFVDQIRSQMTVRTGPDVCGPATFTAARETSQKSRAKVDEEGLEIAVCRHGILLQGLNHYRGEIYAYPLFLQKELAETANVTFFCMDITCRYWPYMEKMAEKLPELQPLTEMKPFLSVMHAKAHTGKCEVRWGGRNQEGAGNTIGEEVEQVNSFLSRGALATKYMTKSGRADMITVLAMGWNRRKVESLDKTLAKRFVKTTQRADLEAANLLNLKQELNISQEDTEQWVEDVKKWAATEIDTMIYSLRRKKHDLYRHNGMKYYITQQLMLFCSFPNIYFNLTDSNKTRQRKRRRLTEAKKKLQERIMQYNDDAAFEERIDIDVACSLSEDLILPWDVQGDVVSLRLKRRLFDQVMLVRRLEEERLIIVKEMTQHCHYLRKALDKLNHLLHHMDEDIKNHMSSAKITEEGYRGLQCCLLHKRHLLQKKLSTVTSTYALVDTSSSFTLPLDEGNEEGEEKEEEESEEDDS</sequence>
<feature type="domain" description="CxC3 like cysteine cluster" evidence="3">
    <location>
        <begin position="254"/>
        <end position="345"/>
    </location>
</feature>
<accession>A0AA47MSA9</accession>
<feature type="compositionally biased region" description="Acidic residues" evidence="2">
    <location>
        <begin position="879"/>
        <end position="897"/>
    </location>
</feature>
<feature type="coiled-coil region" evidence="1">
    <location>
        <begin position="710"/>
        <end position="748"/>
    </location>
</feature>
<organism evidence="4 5">
    <name type="scientific">Merluccius polli</name>
    <name type="common">Benguela hake</name>
    <name type="synonym">Merluccius cadenati</name>
    <dbReference type="NCBI Taxonomy" id="89951"/>
    <lineage>
        <taxon>Eukaryota</taxon>
        <taxon>Metazoa</taxon>
        <taxon>Chordata</taxon>
        <taxon>Craniata</taxon>
        <taxon>Vertebrata</taxon>
        <taxon>Euteleostomi</taxon>
        <taxon>Actinopterygii</taxon>
        <taxon>Neopterygii</taxon>
        <taxon>Teleostei</taxon>
        <taxon>Neoteleostei</taxon>
        <taxon>Acanthomorphata</taxon>
        <taxon>Zeiogadaria</taxon>
        <taxon>Gadariae</taxon>
        <taxon>Gadiformes</taxon>
        <taxon>Gadoidei</taxon>
        <taxon>Merlucciidae</taxon>
        <taxon>Merluccius</taxon>
    </lineage>
</organism>
<dbReference type="Pfam" id="PF18758">
    <property type="entry name" value="KDZ"/>
    <property type="match status" value="1"/>
</dbReference>
<dbReference type="CDD" id="cd19757">
    <property type="entry name" value="Bbox1"/>
    <property type="match status" value="1"/>
</dbReference>
<evidence type="ECO:0000259" key="3">
    <source>
        <dbReference type="Pfam" id="PF18804"/>
    </source>
</evidence>
<evidence type="ECO:0000313" key="5">
    <source>
        <dbReference type="Proteomes" id="UP001174136"/>
    </source>
</evidence>
<feature type="region of interest" description="Disordered" evidence="2">
    <location>
        <begin position="873"/>
        <end position="897"/>
    </location>
</feature>
<name>A0AA47MSA9_MERPO</name>
<dbReference type="PANTHER" id="PTHR33104">
    <property type="entry name" value="SI:DKEY-29D5.2"/>
    <property type="match status" value="1"/>
</dbReference>
<evidence type="ECO:0000313" key="4">
    <source>
        <dbReference type="EMBL" id="KAK0145275.1"/>
    </source>
</evidence>
<dbReference type="EMBL" id="JAOPHQ010002868">
    <property type="protein sequence ID" value="KAK0145275.1"/>
    <property type="molecule type" value="Genomic_DNA"/>
</dbReference>
<dbReference type="InterPro" id="IPR040521">
    <property type="entry name" value="KDZ"/>
</dbReference>
<dbReference type="InterPro" id="IPR040564">
    <property type="entry name" value="CxC3-like"/>
</dbReference>
<evidence type="ECO:0000256" key="2">
    <source>
        <dbReference type="SAM" id="MobiDB-lite"/>
    </source>
</evidence>
<protein>
    <recommendedName>
        <fullName evidence="3">CxC3 like cysteine cluster domain-containing protein</fullName>
    </recommendedName>
</protein>
<gene>
    <name evidence="4" type="ORF">N1851_015818</name>
</gene>
<comment type="caution">
    <text evidence="4">The sequence shown here is derived from an EMBL/GenBank/DDBJ whole genome shotgun (WGS) entry which is preliminary data.</text>
</comment>